<name>A0A0F9RV82_9ZZZZ</name>
<proteinExistence type="predicted"/>
<reference evidence="1" key="1">
    <citation type="journal article" date="2015" name="Nature">
        <title>Complex archaea that bridge the gap between prokaryotes and eukaryotes.</title>
        <authorList>
            <person name="Spang A."/>
            <person name="Saw J.H."/>
            <person name="Jorgensen S.L."/>
            <person name="Zaremba-Niedzwiedzka K."/>
            <person name="Martijn J."/>
            <person name="Lind A.E."/>
            <person name="van Eijk R."/>
            <person name="Schleper C."/>
            <person name="Guy L."/>
            <person name="Ettema T.J."/>
        </authorList>
    </citation>
    <scope>NUCLEOTIDE SEQUENCE</scope>
</reference>
<gene>
    <name evidence="1" type="ORF">LCGC14_0549020</name>
</gene>
<sequence>MGLKIVHRSGTDQELEMLNEPLTGLMLQDPKGQIQQAAMGGTIIDGGADAANSKVSFGIPFIIEMLVNAEDFGGAISDVLSALTGNPLDVFPAYDSAATALTTGSPFKFKVLDVWVATLSENVQTGTDTILVQRVAANGTTQADITNAMDVNIADSVVVRAGTLNQDSCVVDVTENLRLDIVLGSASDDRAYKVYMSCMRCISDE</sequence>
<dbReference type="AlphaFoldDB" id="A0A0F9RV82"/>
<comment type="caution">
    <text evidence="1">The sequence shown here is derived from an EMBL/GenBank/DDBJ whole genome shotgun (WGS) entry which is preliminary data.</text>
</comment>
<organism evidence="1">
    <name type="scientific">marine sediment metagenome</name>
    <dbReference type="NCBI Taxonomy" id="412755"/>
    <lineage>
        <taxon>unclassified sequences</taxon>
        <taxon>metagenomes</taxon>
        <taxon>ecological metagenomes</taxon>
    </lineage>
</organism>
<evidence type="ECO:0000313" key="1">
    <source>
        <dbReference type="EMBL" id="KKN58724.1"/>
    </source>
</evidence>
<protein>
    <submittedName>
        <fullName evidence="1">Uncharacterized protein</fullName>
    </submittedName>
</protein>
<accession>A0A0F9RV82</accession>
<dbReference type="EMBL" id="LAZR01000749">
    <property type="protein sequence ID" value="KKN58724.1"/>
    <property type="molecule type" value="Genomic_DNA"/>
</dbReference>